<accession>A0A229SM62</accession>
<protein>
    <recommendedName>
        <fullName evidence="4">Neutral/alkaline non-lysosomal ceramidase N-terminal domain-containing protein</fullName>
    </recommendedName>
</protein>
<name>A0A229SM62_9PSEU</name>
<evidence type="ECO:0000313" key="3">
    <source>
        <dbReference type="Proteomes" id="UP000215199"/>
    </source>
</evidence>
<keyword evidence="1" id="KW-0472">Membrane</keyword>
<evidence type="ECO:0000313" key="2">
    <source>
        <dbReference type="EMBL" id="OXM59761.1"/>
    </source>
</evidence>
<comment type="caution">
    <text evidence="2">The sequence shown here is derived from an EMBL/GenBank/DDBJ whole genome shotgun (WGS) entry which is preliminary data.</text>
</comment>
<gene>
    <name evidence="2" type="ORF">CF165_46000</name>
</gene>
<dbReference type="OrthoDB" id="2579961at2"/>
<evidence type="ECO:0000256" key="1">
    <source>
        <dbReference type="SAM" id="Phobius"/>
    </source>
</evidence>
<keyword evidence="3" id="KW-1185">Reference proteome</keyword>
<sequence length="198" mass="21192">MEPAIGYAVATGKVDITPRPGIVLAGYGLDAPRIAAGTCSPLTVRCTVLWVAGTACVLVTADLLGFPRPLHQRIRAAVVRLGVRSEDFVLTAMHTHNGPVVNADVTAYTLYNITSADQLERIAADVGGEAVMTVTATVIVGATSLFSFLSLLATLVFLWKVYQHGGRNDLTAAARALHEARRHQPLARERQRTGDQLH</sequence>
<proteinExistence type="predicted"/>
<dbReference type="EMBL" id="NMUL01000074">
    <property type="protein sequence ID" value="OXM59761.1"/>
    <property type="molecule type" value="Genomic_DNA"/>
</dbReference>
<evidence type="ECO:0008006" key="4">
    <source>
        <dbReference type="Google" id="ProtNLM"/>
    </source>
</evidence>
<dbReference type="Proteomes" id="UP000215199">
    <property type="component" value="Unassembled WGS sequence"/>
</dbReference>
<feature type="transmembrane region" description="Helical" evidence="1">
    <location>
        <begin position="138"/>
        <end position="159"/>
    </location>
</feature>
<keyword evidence="1" id="KW-1133">Transmembrane helix</keyword>
<reference evidence="3" key="1">
    <citation type="submission" date="2017-07" db="EMBL/GenBank/DDBJ databases">
        <title>Comparative genome mining reveals phylogenetic distribution patterns of secondary metabolites in Amycolatopsis.</title>
        <authorList>
            <person name="Adamek M."/>
            <person name="Alanjary M."/>
            <person name="Sales-Ortells H."/>
            <person name="Goodfellow M."/>
            <person name="Bull A.T."/>
            <person name="Kalinowski J."/>
            <person name="Ziemert N."/>
        </authorList>
    </citation>
    <scope>NUCLEOTIDE SEQUENCE [LARGE SCALE GENOMIC DNA]</scope>
    <source>
        <strain evidence="3">H5</strain>
    </source>
</reference>
<dbReference type="RefSeq" id="WP_093953928.1">
    <property type="nucleotide sequence ID" value="NZ_NMUL01000074.1"/>
</dbReference>
<organism evidence="2 3">
    <name type="scientific">Amycolatopsis vastitatis</name>
    <dbReference type="NCBI Taxonomy" id="1905142"/>
    <lineage>
        <taxon>Bacteria</taxon>
        <taxon>Bacillati</taxon>
        <taxon>Actinomycetota</taxon>
        <taxon>Actinomycetes</taxon>
        <taxon>Pseudonocardiales</taxon>
        <taxon>Pseudonocardiaceae</taxon>
        <taxon>Amycolatopsis</taxon>
    </lineage>
</organism>
<keyword evidence="1" id="KW-0812">Transmembrane</keyword>
<dbReference type="AlphaFoldDB" id="A0A229SM62"/>